<name>A0A7Y9W144_9PSED</name>
<dbReference type="Proteomes" id="UP000553035">
    <property type="component" value="Unassembled WGS sequence"/>
</dbReference>
<reference evidence="1 2" key="1">
    <citation type="submission" date="2020-07" db="EMBL/GenBank/DDBJ databases">
        <title>Exploring microbial biodiversity for novel pathways involved in the catabolism of aromatic compounds derived from lignin.</title>
        <authorList>
            <person name="Elkins J."/>
        </authorList>
    </citation>
    <scope>NUCLEOTIDE SEQUENCE [LARGE SCALE GENOMIC DNA]</scope>
    <source>
        <strain evidence="1 2">VanB</strain>
    </source>
</reference>
<evidence type="ECO:0000313" key="2">
    <source>
        <dbReference type="Proteomes" id="UP000553035"/>
    </source>
</evidence>
<gene>
    <name evidence="1" type="ORF">GGI52_005354</name>
</gene>
<sequence>MARQSGKKYLSVIISGSRTREESEQVFLEKYAVAPVEVDKDGEGFVFYYEDVDGVVFDGGVSRGAKVSARASYSMEFSKYSDAPNNVVEAIIKKNA</sequence>
<organism evidence="1 2">
    <name type="scientific">Pseudomonas moraviensis</name>
    <dbReference type="NCBI Taxonomy" id="321662"/>
    <lineage>
        <taxon>Bacteria</taxon>
        <taxon>Pseudomonadati</taxon>
        <taxon>Pseudomonadota</taxon>
        <taxon>Gammaproteobacteria</taxon>
        <taxon>Pseudomonadales</taxon>
        <taxon>Pseudomonadaceae</taxon>
        <taxon>Pseudomonas</taxon>
    </lineage>
</organism>
<accession>A0A7Y9W144</accession>
<dbReference type="AlphaFoldDB" id="A0A7Y9W144"/>
<comment type="caution">
    <text evidence="1">The sequence shown here is derived from an EMBL/GenBank/DDBJ whole genome shotgun (WGS) entry which is preliminary data.</text>
</comment>
<proteinExistence type="predicted"/>
<evidence type="ECO:0000313" key="1">
    <source>
        <dbReference type="EMBL" id="NYH12311.1"/>
    </source>
</evidence>
<dbReference type="RefSeq" id="WP_179695313.1">
    <property type="nucleotide sequence ID" value="NZ_JACCAT010000001.1"/>
</dbReference>
<protein>
    <submittedName>
        <fullName evidence="1">Uncharacterized protein</fullName>
    </submittedName>
</protein>
<dbReference type="EMBL" id="JACCAT010000001">
    <property type="protein sequence ID" value="NYH12311.1"/>
    <property type="molecule type" value="Genomic_DNA"/>
</dbReference>